<dbReference type="Proteomes" id="UP001209878">
    <property type="component" value="Unassembled WGS sequence"/>
</dbReference>
<organism evidence="3 4">
    <name type="scientific">Ridgeia piscesae</name>
    <name type="common">Tubeworm</name>
    <dbReference type="NCBI Taxonomy" id="27915"/>
    <lineage>
        <taxon>Eukaryota</taxon>
        <taxon>Metazoa</taxon>
        <taxon>Spiralia</taxon>
        <taxon>Lophotrochozoa</taxon>
        <taxon>Annelida</taxon>
        <taxon>Polychaeta</taxon>
        <taxon>Sedentaria</taxon>
        <taxon>Canalipalpata</taxon>
        <taxon>Sabellida</taxon>
        <taxon>Siboglinidae</taxon>
        <taxon>Ridgeia</taxon>
    </lineage>
</organism>
<keyword evidence="4" id="KW-1185">Reference proteome</keyword>
<dbReference type="EMBL" id="JAODUO010000193">
    <property type="protein sequence ID" value="KAK2186665.1"/>
    <property type="molecule type" value="Genomic_DNA"/>
</dbReference>
<comment type="caution">
    <text evidence="3">The sequence shown here is derived from an EMBL/GenBank/DDBJ whole genome shotgun (WGS) entry which is preliminary data.</text>
</comment>
<feature type="region of interest" description="Disordered" evidence="1">
    <location>
        <begin position="44"/>
        <end position="77"/>
    </location>
</feature>
<accession>A0AAD9UET7</accession>
<reference evidence="3" key="1">
    <citation type="journal article" date="2023" name="Mol. Biol. Evol.">
        <title>Third-Generation Sequencing Reveals the Adaptive Role of the Epigenome in Three Deep-Sea Polychaetes.</title>
        <authorList>
            <person name="Perez M."/>
            <person name="Aroh O."/>
            <person name="Sun Y."/>
            <person name="Lan Y."/>
            <person name="Juniper S.K."/>
            <person name="Young C.R."/>
            <person name="Angers B."/>
            <person name="Qian P.Y."/>
        </authorList>
    </citation>
    <scope>NUCLEOTIDE SEQUENCE</scope>
    <source>
        <strain evidence="3">R07B-5</strain>
    </source>
</reference>
<keyword evidence="2" id="KW-0732">Signal</keyword>
<feature type="signal peptide" evidence="2">
    <location>
        <begin position="1"/>
        <end position="19"/>
    </location>
</feature>
<dbReference type="AlphaFoldDB" id="A0AAD9UET7"/>
<sequence>MSSLGTLGWFLYCATLVRFTPPREVTPPRLRQSDYQSYQKLTFTPPADLNDDVDFPSPPPSIAPPTESVRKVMLRQS</sequence>
<proteinExistence type="predicted"/>
<evidence type="ECO:0000256" key="2">
    <source>
        <dbReference type="SAM" id="SignalP"/>
    </source>
</evidence>
<evidence type="ECO:0000313" key="4">
    <source>
        <dbReference type="Proteomes" id="UP001209878"/>
    </source>
</evidence>
<protein>
    <recommendedName>
        <fullName evidence="5">Secreted protein</fullName>
    </recommendedName>
</protein>
<evidence type="ECO:0008006" key="5">
    <source>
        <dbReference type="Google" id="ProtNLM"/>
    </source>
</evidence>
<evidence type="ECO:0000313" key="3">
    <source>
        <dbReference type="EMBL" id="KAK2186665.1"/>
    </source>
</evidence>
<evidence type="ECO:0000256" key="1">
    <source>
        <dbReference type="SAM" id="MobiDB-lite"/>
    </source>
</evidence>
<feature type="chain" id="PRO_5042006936" description="Secreted protein" evidence="2">
    <location>
        <begin position="20"/>
        <end position="77"/>
    </location>
</feature>
<gene>
    <name evidence="3" type="ORF">NP493_192g03122</name>
</gene>
<name>A0AAD9UET7_RIDPI</name>